<dbReference type="GO" id="GO:0005053">
    <property type="term" value="F:peroxisome matrix targeting signal-2 binding"/>
    <property type="evidence" value="ECO:0007669"/>
    <property type="project" value="InterPro"/>
</dbReference>
<evidence type="ECO:0000256" key="9">
    <source>
        <dbReference type="PROSITE-ProRule" id="PRU00221"/>
    </source>
</evidence>
<name>A0A915HXI9_ROMCU</name>
<keyword evidence="9" id="KW-0853">WD repeat</keyword>
<accession>A0A915HXI9</accession>
<dbReference type="PROSITE" id="PS50082">
    <property type="entry name" value="WD_REPEATS_2"/>
    <property type="match status" value="1"/>
</dbReference>
<evidence type="ECO:0000256" key="5">
    <source>
        <dbReference type="ARBA" id="ARBA00022927"/>
    </source>
</evidence>
<dbReference type="InterPro" id="IPR044536">
    <property type="entry name" value="PEX7"/>
</dbReference>
<proteinExistence type="inferred from homology"/>
<feature type="repeat" description="WD" evidence="9">
    <location>
        <begin position="18"/>
        <end position="54"/>
    </location>
</feature>
<dbReference type="AlphaFoldDB" id="A0A915HXI9"/>
<dbReference type="InterPro" id="IPR001680">
    <property type="entry name" value="WD40_rpt"/>
</dbReference>
<dbReference type="Gene3D" id="2.130.10.10">
    <property type="entry name" value="YVTN repeat-like/Quinoprotein amine dehydrogenase"/>
    <property type="match status" value="1"/>
</dbReference>
<evidence type="ECO:0000256" key="8">
    <source>
        <dbReference type="ARBA" id="ARBA00032565"/>
    </source>
</evidence>
<keyword evidence="3" id="KW-0813">Transport</keyword>
<evidence type="ECO:0000256" key="1">
    <source>
        <dbReference type="ARBA" id="ARBA00004253"/>
    </source>
</evidence>
<sequence length="97" mass="11097">MSKNFYEDFGVTAAKSIYSSHTGWVIDVDWSKTNENLFVSASYDKLLKMWDLRSLKAPLYDLHGHEDRLLCCDWTNPDLVASGGADNNIKLFRCSKM</sequence>
<comment type="similarity">
    <text evidence="7">Belongs to the WD repeat peroxin-7 family.</text>
</comment>
<dbReference type="GO" id="GO:0016558">
    <property type="term" value="P:protein import into peroxisome matrix"/>
    <property type="evidence" value="ECO:0007669"/>
    <property type="project" value="InterPro"/>
</dbReference>
<dbReference type="SMART" id="SM00320">
    <property type="entry name" value="WD40"/>
    <property type="match status" value="2"/>
</dbReference>
<dbReference type="SUPFAM" id="SSF50978">
    <property type="entry name" value="WD40 repeat-like"/>
    <property type="match status" value="1"/>
</dbReference>
<dbReference type="PANTHER" id="PTHR46027:SF1">
    <property type="entry name" value="PEROXISOMAL TARGETING SIGNAL 2 RECEPTOR"/>
    <property type="match status" value="1"/>
</dbReference>
<dbReference type="PROSITE" id="PS50294">
    <property type="entry name" value="WD_REPEATS_REGION"/>
    <property type="match status" value="1"/>
</dbReference>
<dbReference type="Proteomes" id="UP000887565">
    <property type="component" value="Unplaced"/>
</dbReference>
<evidence type="ECO:0000313" key="10">
    <source>
        <dbReference type="Proteomes" id="UP000887565"/>
    </source>
</evidence>
<organism evidence="10 11">
    <name type="scientific">Romanomermis culicivorax</name>
    <name type="common">Nematode worm</name>
    <dbReference type="NCBI Taxonomy" id="13658"/>
    <lineage>
        <taxon>Eukaryota</taxon>
        <taxon>Metazoa</taxon>
        <taxon>Ecdysozoa</taxon>
        <taxon>Nematoda</taxon>
        <taxon>Enoplea</taxon>
        <taxon>Dorylaimia</taxon>
        <taxon>Mermithida</taxon>
        <taxon>Mermithoidea</taxon>
        <taxon>Mermithidae</taxon>
        <taxon>Romanomermis</taxon>
    </lineage>
</organism>
<keyword evidence="10" id="KW-1185">Reference proteome</keyword>
<evidence type="ECO:0000256" key="7">
    <source>
        <dbReference type="ARBA" id="ARBA00024017"/>
    </source>
</evidence>
<keyword evidence="4" id="KW-0963">Cytoplasm</keyword>
<keyword evidence="5" id="KW-0653">Protein transport</keyword>
<evidence type="ECO:0000256" key="3">
    <source>
        <dbReference type="ARBA" id="ARBA00022448"/>
    </source>
</evidence>
<evidence type="ECO:0000256" key="4">
    <source>
        <dbReference type="ARBA" id="ARBA00022490"/>
    </source>
</evidence>
<dbReference type="InterPro" id="IPR015943">
    <property type="entry name" value="WD40/YVTN_repeat-like_dom_sf"/>
</dbReference>
<dbReference type="GO" id="GO:0005829">
    <property type="term" value="C:cytosol"/>
    <property type="evidence" value="ECO:0007669"/>
    <property type="project" value="UniProtKB-SubCell"/>
</dbReference>
<protein>
    <recommendedName>
        <fullName evidence="8">Peroxin-7</fullName>
    </recommendedName>
</protein>
<dbReference type="InterPro" id="IPR036322">
    <property type="entry name" value="WD40_repeat_dom_sf"/>
</dbReference>
<evidence type="ECO:0000313" key="11">
    <source>
        <dbReference type="WBParaSite" id="nRc.2.0.1.t06599-RA"/>
    </source>
</evidence>
<dbReference type="Pfam" id="PF00400">
    <property type="entry name" value="WD40"/>
    <property type="match status" value="2"/>
</dbReference>
<evidence type="ECO:0000256" key="6">
    <source>
        <dbReference type="ARBA" id="ARBA00023140"/>
    </source>
</evidence>
<evidence type="ECO:0000256" key="2">
    <source>
        <dbReference type="ARBA" id="ARBA00004514"/>
    </source>
</evidence>
<reference evidence="11" key="1">
    <citation type="submission" date="2022-11" db="UniProtKB">
        <authorList>
            <consortium name="WormBaseParasite"/>
        </authorList>
    </citation>
    <scope>IDENTIFICATION</scope>
</reference>
<comment type="subcellular location">
    <subcellularLocation>
        <location evidence="2">Cytoplasm</location>
        <location evidence="2">Cytosol</location>
    </subcellularLocation>
    <subcellularLocation>
        <location evidence="1">Peroxisome matrix</location>
    </subcellularLocation>
</comment>
<keyword evidence="6" id="KW-0576">Peroxisome</keyword>
<dbReference type="GO" id="GO:0005782">
    <property type="term" value="C:peroxisomal matrix"/>
    <property type="evidence" value="ECO:0007669"/>
    <property type="project" value="UniProtKB-SubCell"/>
</dbReference>
<dbReference type="WBParaSite" id="nRc.2.0.1.t06599-RA">
    <property type="protein sequence ID" value="nRc.2.0.1.t06599-RA"/>
    <property type="gene ID" value="nRc.2.0.1.g06599"/>
</dbReference>
<dbReference type="PANTHER" id="PTHR46027">
    <property type="entry name" value="PEROXISOMAL TARGETING SIGNAL 2 RECEPTOR"/>
    <property type="match status" value="1"/>
</dbReference>